<dbReference type="GO" id="GO:0003993">
    <property type="term" value="F:acid phosphatase activity"/>
    <property type="evidence" value="ECO:0007669"/>
    <property type="project" value="TreeGrafter"/>
</dbReference>
<reference evidence="5" key="2">
    <citation type="submission" date="2015-01" db="EMBL/GenBank/DDBJ databases">
        <title>Evolutionary Origins and Diversification of the Mycorrhizal Mutualists.</title>
        <authorList>
            <consortium name="DOE Joint Genome Institute"/>
            <consortium name="Mycorrhizal Genomics Consortium"/>
            <person name="Kohler A."/>
            <person name="Kuo A."/>
            <person name="Nagy L.G."/>
            <person name="Floudas D."/>
            <person name="Copeland A."/>
            <person name="Barry K.W."/>
            <person name="Cichocki N."/>
            <person name="Veneault-Fourrey C."/>
            <person name="LaButti K."/>
            <person name="Lindquist E.A."/>
            <person name="Lipzen A."/>
            <person name="Lundell T."/>
            <person name="Morin E."/>
            <person name="Murat C."/>
            <person name="Riley R."/>
            <person name="Ohm R."/>
            <person name="Sun H."/>
            <person name="Tunlid A."/>
            <person name="Henrissat B."/>
            <person name="Grigoriev I.V."/>
            <person name="Hibbett D.S."/>
            <person name="Martin F."/>
        </authorList>
    </citation>
    <scope>NUCLEOTIDE SEQUENCE [LARGE SCALE GENOMIC DNA]</scope>
    <source>
        <strain evidence="5">Zn</strain>
    </source>
</reference>
<dbReference type="InterPro" id="IPR029033">
    <property type="entry name" value="His_PPase_superfam"/>
</dbReference>
<dbReference type="AlphaFoldDB" id="A0A0C3HP59"/>
<dbReference type="InterPro" id="IPR000560">
    <property type="entry name" value="His_Pase_clade-2"/>
</dbReference>
<accession>A0A0C3HP59</accession>
<keyword evidence="5" id="KW-1185">Reference proteome</keyword>
<dbReference type="PROSITE" id="PS00778">
    <property type="entry name" value="HIS_ACID_PHOSPHAT_2"/>
    <property type="match status" value="1"/>
</dbReference>
<keyword evidence="3" id="KW-0378">Hydrolase</keyword>
<dbReference type="PANTHER" id="PTHR20963:SF43">
    <property type="entry name" value="PUTATIVE (AFU_ORTHOLOGUE AFUA_7G01240)-RELATED"/>
    <property type="match status" value="1"/>
</dbReference>
<dbReference type="CDD" id="cd07061">
    <property type="entry name" value="HP_HAP_like"/>
    <property type="match status" value="1"/>
</dbReference>
<evidence type="ECO:0000256" key="1">
    <source>
        <dbReference type="ARBA" id="ARBA00005375"/>
    </source>
</evidence>
<proteinExistence type="inferred from homology"/>
<dbReference type="Gene3D" id="3.40.50.1240">
    <property type="entry name" value="Phosphoglycerate mutase-like"/>
    <property type="match status" value="1"/>
</dbReference>
<reference evidence="4 5" key="1">
    <citation type="submission" date="2014-04" db="EMBL/GenBank/DDBJ databases">
        <authorList>
            <consortium name="DOE Joint Genome Institute"/>
            <person name="Kuo A."/>
            <person name="Martino E."/>
            <person name="Perotto S."/>
            <person name="Kohler A."/>
            <person name="Nagy L.G."/>
            <person name="Floudas D."/>
            <person name="Copeland A."/>
            <person name="Barry K.W."/>
            <person name="Cichocki N."/>
            <person name="Veneault-Fourrey C."/>
            <person name="LaButti K."/>
            <person name="Lindquist E.A."/>
            <person name="Lipzen A."/>
            <person name="Lundell T."/>
            <person name="Morin E."/>
            <person name="Murat C."/>
            <person name="Sun H."/>
            <person name="Tunlid A."/>
            <person name="Henrissat B."/>
            <person name="Grigoriev I.V."/>
            <person name="Hibbett D.S."/>
            <person name="Martin F."/>
            <person name="Nordberg H.P."/>
            <person name="Cantor M.N."/>
            <person name="Hua S.X."/>
        </authorList>
    </citation>
    <scope>NUCLEOTIDE SEQUENCE [LARGE SCALE GENOMIC DNA]</scope>
    <source>
        <strain evidence="4 5">Zn</strain>
    </source>
</reference>
<dbReference type="InterPro" id="IPR033379">
    <property type="entry name" value="Acid_Pase_AS"/>
</dbReference>
<dbReference type="OrthoDB" id="6509975at2759"/>
<dbReference type="SUPFAM" id="SSF53254">
    <property type="entry name" value="Phosphoglycerate mutase-like"/>
    <property type="match status" value="1"/>
</dbReference>
<dbReference type="HOGENOM" id="CLU_020880_2_1_1"/>
<evidence type="ECO:0000256" key="2">
    <source>
        <dbReference type="ARBA" id="ARBA00012632"/>
    </source>
</evidence>
<evidence type="ECO:0000313" key="4">
    <source>
        <dbReference type="EMBL" id="KIN04795.1"/>
    </source>
</evidence>
<evidence type="ECO:0000256" key="3">
    <source>
        <dbReference type="ARBA" id="ARBA00022801"/>
    </source>
</evidence>
<dbReference type="Proteomes" id="UP000054321">
    <property type="component" value="Unassembled WGS sequence"/>
</dbReference>
<name>A0A0C3HP59_OIDMZ</name>
<dbReference type="InParanoid" id="A0A0C3HP59"/>
<evidence type="ECO:0000313" key="5">
    <source>
        <dbReference type="Proteomes" id="UP000054321"/>
    </source>
</evidence>
<dbReference type="FunFam" id="3.40.50.1240:FF:000147">
    <property type="match status" value="1"/>
</dbReference>
<dbReference type="Pfam" id="PF00328">
    <property type="entry name" value="His_Phos_2"/>
    <property type="match status" value="1"/>
</dbReference>
<dbReference type="EMBL" id="KN832872">
    <property type="protein sequence ID" value="KIN04795.1"/>
    <property type="molecule type" value="Genomic_DNA"/>
</dbReference>
<protein>
    <recommendedName>
        <fullName evidence="2">3-phytase</fullName>
        <ecNumber evidence="2">3.1.3.8</ecNumber>
    </recommendedName>
</protein>
<gene>
    <name evidence="4" type="ORF">OIDMADRAFT_157125</name>
</gene>
<dbReference type="EC" id="3.1.3.8" evidence="2"/>
<dbReference type="GO" id="GO:0016158">
    <property type="term" value="F:inositol hexakisphosphate 3-phosphatase activity"/>
    <property type="evidence" value="ECO:0007669"/>
    <property type="project" value="UniProtKB-EC"/>
</dbReference>
<dbReference type="PROSITE" id="PS00616">
    <property type="entry name" value="HIS_ACID_PHOSPHAT_1"/>
    <property type="match status" value="1"/>
</dbReference>
<dbReference type="STRING" id="913774.A0A0C3HP59"/>
<dbReference type="PANTHER" id="PTHR20963">
    <property type="entry name" value="MULTIPLE INOSITOL POLYPHOSPHATE PHOSPHATASE-RELATED"/>
    <property type="match status" value="1"/>
</dbReference>
<comment type="similarity">
    <text evidence="1">Belongs to the histidine acid phosphatase family.</text>
</comment>
<organism evidence="4 5">
    <name type="scientific">Oidiodendron maius (strain Zn)</name>
    <dbReference type="NCBI Taxonomy" id="913774"/>
    <lineage>
        <taxon>Eukaryota</taxon>
        <taxon>Fungi</taxon>
        <taxon>Dikarya</taxon>
        <taxon>Ascomycota</taxon>
        <taxon>Pezizomycotina</taxon>
        <taxon>Leotiomycetes</taxon>
        <taxon>Leotiomycetes incertae sedis</taxon>
        <taxon>Myxotrichaceae</taxon>
        <taxon>Oidiodendron</taxon>
    </lineage>
</organism>
<sequence length="542" mass="60078">MYGSYASLANPLVLLPLPQNEAVLISHSSCDCSTPTPDVPQYFQTDNGLWAGPTATGRAPFLAQTNPVSFAPTATFVPNNPLETSQPIIGQAKNESIFQLMGNLSPYFPNPSGFGVHEYPLTPGAKISQVQMLSRHGSRYPTVGSNVQTFGQRIADNKGKFEAIGPLSFLTSWTYELGEEILVPRGRQELFDSGILHYYQYAQLYNPNSKIIARTTTQNRMLNSAENFLAGFFGLQWPNNATIEVIIEENGFNNSLAGYDNCYNSNNYRSAGGNNATREWVNVYLQEATKRFQSMIEGFDWTVEDTYAAQTMCPYETIAYGYSAFCSLFTYEEWEGFEYSWDINFAGGSSFQSPTGRAVGIGYVQEVVARLENHTLGYSGSQINVTLDNNTVTFPLNQSLYFDFSHDTNIMSILTAFGFKQFAQFLPSTKHPGPHNLTVSHLEPFAARLDIEVIKTPYPLSAGRTYIAGSETTYVHFILNQRTLPLGISFPQCGADRLDGWCELETFLDSLNATTLADYDYACNGDYPAVPYGDISNGAPNR</sequence>